<evidence type="ECO:0000256" key="4">
    <source>
        <dbReference type="SAM" id="SignalP"/>
    </source>
</evidence>
<gene>
    <name evidence="5" type="ORF">RY831_13585</name>
</gene>
<dbReference type="EMBL" id="JAWIIV010000010">
    <property type="protein sequence ID" value="MEC4720189.1"/>
    <property type="molecule type" value="Genomic_DNA"/>
</dbReference>
<dbReference type="InterPro" id="IPR018900">
    <property type="entry name" value="Curli_CsgE"/>
</dbReference>
<dbReference type="RefSeq" id="WP_326506902.1">
    <property type="nucleotide sequence ID" value="NZ_JAWIIV010000010.1"/>
</dbReference>
<evidence type="ECO:0000256" key="2">
    <source>
        <dbReference type="ARBA" id="ARBA00014024"/>
    </source>
</evidence>
<comment type="function">
    <text evidence="1">May be involved in the biogenesis of curli organelles.</text>
</comment>
<reference evidence="5 6" key="1">
    <citation type="submission" date="2023-10" db="EMBL/GenBank/DDBJ databases">
        <title>Noviherbaspirillum sp. CPCC 100848 genome assembly.</title>
        <authorList>
            <person name="Li X.Y."/>
            <person name="Fang X.M."/>
        </authorList>
    </citation>
    <scope>NUCLEOTIDE SEQUENCE [LARGE SCALE GENOMIC DNA]</scope>
    <source>
        <strain evidence="5 6">CPCC 100848</strain>
    </source>
</reference>
<proteinExistence type="predicted"/>
<name>A0ABU6J971_9BURK</name>
<dbReference type="Pfam" id="PF10627">
    <property type="entry name" value="CsgE"/>
    <property type="match status" value="1"/>
</dbReference>
<evidence type="ECO:0000256" key="1">
    <source>
        <dbReference type="ARBA" id="ARBA00003989"/>
    </source>
</evidence>
<feature type="chain" id="PRO_5047534821" description="Curli production assembly/transport component CsgE" evidence="4">
    <location>
        <begin position="24"/>
        <end position="145"/>
    </location>
</feature>
<sequence length="145" mass="16300">MKISTSLMMVCLTGWITAFPVFAAPASSSMDGERRLSESYGGIVVNQTVTVAGQEFFQYFVAHWRERALSERFAIAVIERPSARWGGQIWVEFAQRRVFQAPLSTARAGLRNLSEQAVELVYQTVIDTEAERLLFRDADLGADEF</sequence>
<protein>
    <recommendedName>
        <fullName evidence="2">Curli production assembly/transport component CsgE</fullName>
    </recommendedName>
</protein>
<keyword evidence="6" id="KW-1185">Reference proteome</keyword>
<evidence type="ECO:0000313" key="5">
    <source>
        <dbReference type="EMBL" id="MEC4720189.1"/>
    </source>
</evidence>
<evidence type="ECO:0000256" key="3">
    <source>
        <dbReference type="ARBA" id="ARBA00022729"/>
    </source>
</evidence>
<organism evidence="5 6">
    <name type="scientific">Noviherbaspirillum album</name>
    <dbReference type="NCBI Taxonomy" id="3080276"/>
    <lineage>
        <taxon>Bacteria</taxon>
        <taxon>Pseudomonadati</taxon>
        <taxon>Pseudomonadota</taxon>
        <taxon>Betaproteobacteria</taxon>
        <taxon>Burkholderiales</taxon>
        <taxon>Oxalobacteraceae</taxon>
        <taxon>Noviherbaspirillum</taxon>
    </lineage>
</organism>
<dbReference type="Proteomes" id="UP001352263">
    <property type="component" value="Unassembled WGS sequence"/>
</dbReference>
<accession>A0ABU6J971</accession>
<feature type="signal peptide" evidence="4">
    <location>
        <begin position="1"/>
        <end position="23"/>
    </location>
</feature>
<evidence type="ECO:0000313" key="6">
    <source>
        <dbReference type="Proteomes" id="UP001352263"/>
    </source>
</evidence>
<comment type="caution">
    <text evidence="5">The sequence shown here is derived from an EMBL/GenBank/DDBJ whole genome shotgun (WGS) entry which is preliminary data.</text>
</comment>
<keyword evidence="3 4" id="KW-0732">Signal</keyword>